<gene>
    <name evidence="1" type="ORF">Q2T77_34675</name>
</gene>
<comment type="caution">
    <text evidence="1">The sequence shown here is derived from an EMBL/GenBank/DDBJ whole genome shotgun (WGS) entry which is preliminary data.</text>
</comment>
<evidence type="ECO:0000313" key="1">
    <source>
        <dbReference type="EMBL" id="MDO1537404.1"/>
    </source>
</evidence>
<name>A0ABT8SES4_9BURK</name>
<dbReference type="RefSeq" id="WP_301815802.1">
    <property type="nucleotide sequence ID" value="NZ_JAUJZH010000040.1"/>
</dbReference>
<reference evidence="1" key="1">
    <citation type="submission" date="2023-06" db="EMBL/GenBank/DDBJ databases">
        <authorList>
            <person name="Jiang Y."/>
            <person name="Liu Q."/>
        </authorList>
    </citation>
    <scope>NUCLEOTIDE SEQUENCE</scope>
    <source>
        <strain evidence="1">CGMCC 1.12090</strain>
    </source>
</reference>
<dbReference type="Proteomes" id="UP001169027">
    <property type="component" value="Unassembled WGS sequence"/>
</dbReference>
<sequence length="153" mass="16367">MVERFTAAGVPRGPDLGLAADLQVIGLMKPSCGSGVYAELIVRTRATKVGSFGIQLPMMIRPPCLATRSNARPRRTAWTPSRASPAAAIRLRARSKKARQLQASLPATLSCVVAAAHIEHLHAGLDAWPREFFTAVPHESRAICAKPPLSPKA</sequence>
<accession>A0ABT8SES4</accession>
<dbReference type="EMBL" id="JAUKVY010000040">
    <property type="protein sequence ID" value="MDO1537404.1"/>
    <property type="molecule type" value="Genomic_DNA"/>
</dbReference>
<protein>
    <submittedName>
        <fullName evidence="1">Uncharacterized protein</fullName>
    </submittedName>
</protein>
<proteinExistence type="predicted"/>
<evidence type="ECO:0000313" key="2">
    <source>
        <dbReference type="Proteomes" id="UP001169027"/>
    </source>
</evidence>
<keyword evidence="2" id="KW-1185">Reference proteome</keyword>
<organism evidence="1 2">
    <name type="scientific">Variovorax ginsengisoli</name>
    <dbReference type="NCBI Taxonomy" id="363844"/>
    <lineage>
        <taxon>Bacteria</taxon>
        <taxon>Pseudomonadati</taxon>
        <taxon>Pseudomonadota</taxon>
        <taxon>Betaproteobacteria</taxon>
        <taxon>Burkholderiales</taxon>
        <taxon>Comamonadaceae</taxon>
        <taxon>Variovorax</taxon>
    </lineage>
</organism>